<dbReference type="GO" id="GO:0009007">
    <property type="term" value="F:site-specific DNA-methyltransferase (adenine-specific) activity"/>
    <property type="evidence" value="ECO:0007669"/>
    <property type="project" value="UniProtKB-EC"/>
</dbReference>
<comment type="catalytic activity">
    <reaction evidence="5">
        <text>a 2'-deoxyadenosine in DNA + S-adenosyl-L-methionine = an N(6)-methyl-2'-deoxyadenosine in DNA + S-adenosyl-L-homocysteine + H(+)</text>
        <dbReference type="Rhea" id="RHEA:15197"/>
        <dbReference type="Rhea" id="RHEA-COMP:12418"/>
        <dbReference type="Rhea" id="RHEA-COMP:12419"/>
        <dbReference type="ChEBI" id="CHEBI:15378"/>
        <dbReference type="ChEBI" id="CHEBI:57856"/>
        <dbReference type="ChEBI" id="CHEBI:59789"/>
        <dbReference type="ChEBI" id="CHEBI:90615"/>
        <dbReference type="ChEBI" id="CHEBI:90616"/>
        <dbReference type="EC" id="2.1.1.72"/>
    </reaction>
</comment>
<dbReference type="Proteomes" id="UP000305282">
    <property type="component" value="Unassembled WGS sequence"/>
</dbReference>
<feature type="compositionally biased region" description="Basic residues" evidence="6">
    <location>
        <begin position="73"/>
        <end position="84"/>
    </location>
</feature>
<evidence type="ECO:0000256" key="4">
    <source>
        <dbReference type="ARBA" id="ARBA00022691"/>
    </source>
</evidence>
<dbReference type="NCBIfam" id="NF033451">
    <property type="entry name" value="BREX_2_MTaseX"/>
    <property type="match status" value="1"/>
</dbReference>
<keyword evidence="2 8" id="KW-0489">Methyltransferase</keyword>
<keyword evidence="3 8" id="KW-0808">Transferase</keyword>
<dbReference type="GO" id="GO:0006304">
    <property type="term" value="P:DNA modification"/>
    <property type="evidence" value="ECO:0007669"/>
    <property type="project" value="InterPro"/>
</dbReference>
<dbReference type="Gene3D" id="3.40.50.150">
    <property type="entry name" value="Vaccinia Virus protein VP39"/>
    <property type="match status" value="1"/>
</dbReference>
<dbReference type="EC" id="2.1.1.72" evidence="1"/>
<evidence type="ECO:0000256" key="1">
    <source>
        <dbReference type="ARBA" id="ARBA00011900"/>
    </source>
</evidence>
<dbReference type="InterPro" id="IPR011639">
    <property type="entry name" value="MethylTrfase_TaqI-like_dom"/>
</dbReference>
<evidence type="ECO:0000259" key="7">
    <source>
        <dbReference type="Pfam" id="PF07669"/>
    </source>
</evidence>
<reference evidence="8 9" key="1">
    <citation type="submission" date="2019-04" db="EMBL/GenBank/DDBJ databases">
        <title>Draft genome sequences for three unisolated Alnus-infective Frankia Sp+ strains, AgTrS, AiOr and AvVan, the first sequenced Frankia strains able to sporulate in-planta.</title>
        <authorList>
            <person name="Bethencourt L."/>
            <person name="Vautrin F."/>
            <person name="Taib N."/>
            <person name="Dubost A."/>
            <person name="Castro-Garcia L."/>
            <person name="Imbaud O."/>
            <person name="Abrouk D."/>
            <person name="Fournier P."/>
            <person name="Briolay J."/>
            <person name="Nguyen A."/>
            <person name="Normand P."/>
            <person name="Fernandez M.P."/>
            <person name="Brochier-Armanet C."/>
            <person name="Herrera-Belaroussi A."/>
        </authorList>
    </citation>
    <scope>NUCLEOTIDE SEQUENCE [LARGE SCALE GENOMIC DNA]</scope>
    <source>
        <strain evidence="8 9">AvVan</strain>
    </source>
</reference>
<evidence type="ECO:0000256" key="6">
    <source>
        <dbReference type="SAM" id="MobiDB-lite"/>
    </source>
</evidence>
<dbReference type="EMBL" id="SSXH01000646">
    <property type="protein sequence ID" value="THJ48696.1"/>
    <property type="molecule type" value="Genomic_DNA"/>
</dbReference>
<evidence type="ECO:0000256" key="5">
    <source>
        <dbReference type="ARBA" id="ARBA00047942"/>
    </source>
</evidence>
<feature type="compositionally biased region" description="Basic residues" evidence="6">
    <location>
        <begin position="1"/>
        <end position="10"/>
    </location>
</feature>
<evidence type="ECO:0000256" key="3">
    <source>
        <dbReference type="ARBA" id="ARBA00022679"/>
    </source>
</evidence>
<gene>
    <name evidence="8" type="primary">pglX</name>
    <name evidence="8" type="ORF">E7Y31_19170</name>
</gene>
<feature type="region of interest" description="Disordered" evidence="6">
    <location>
        <begin position="1"/>
        <end position="84"/>
    </location>
</feature>
<evidence type="ECO:0000256" key="2">
    <source>
        <dbReference type="ARBA" id="ARBA00022603"/>
    </source>
</evidence>
<feature type="domain" description="Type II methyltransferase M.TaqI-like" evidence="7">
    <location>
        <begin position="215"/>
        <end position="351"/>
    </location>
</feature>
<dbReference type="InterPro" id="IPR050953">
    <property type="entry name" value="N4_N6_ade-DNA_methylase"/>
</dbReference>
<name>A0A4S5CYZ5_9ACTN</name>
<dbReference type="SUPFAM" id="SSF53335">
    <property type="entry name" value="S-adenosyl-L-methionine-dependent methyltransferases"/>
    <property type="match status" value="1"/>
</dbReference>
<proteinExistence type="predicted"/>
<dbReference type="OrthoDB" id="4280289at2"/>
<dbReference type="PANTHER" id="PTHR33841:SF1">
    <property type="entry name" value="DNA METHYLTRANSFERASE A"/>
    <property type="match status" value="1"/>
</dbReference>
<accession>A0A4S5CYZ5</accession>
<dbReference type="Pfam" id="PF07669">
    <property type="entry name" value="Eco57I"/>
    <property type="match status" value="1"/>
</dbReference>
<protein>
    <recommendedName>
        <fullName evidence="1">site-specific DNA-methyltransferase (adenine-specific)</fullName>
        <ecNumber evidence="1">2.1.1.72</ecNumber>
    </recommendedName>
</protein>
<evidence type="ECO:0000313" key="9">
    <source>
        <dbReference type="Proteomes" id="UP000305282"/>
    </source>
</evidence>
<keyword evidence="4" id="KW-0949">S-adenosyl-L-methionine</keyword>
<keyword evidence="9" id="KW-1185">Reference proteome</keyword>
<organism evidence="8 9">
    <name type="scientific">Candidatus Frankia alpina</name>
    <dbReference type="NCBI Taxonomy" id="2699483"/>
    <lineage>
        <taxon>Bacteria</taxon>
        <taxon>Bacillati</taxon>
        <taxon>Actinomycetota</taxon>
        <taxon>Actinomycetes</taxon>
        <taxon>Frankiales</taxon>
        <taxon>Frankiaceae</taxon>
        <taxon>Frankia</taxon>
    </lineage>
</organism>
<evidence type="ECO:0000313" key="8">
    <source>
        <dbReference type="EMBL" id="THJ48696.1"/>
    </source>
</evidence>
<sequence length="352" mass="39051">MAAVARRAHHPGGGGVGARHRLRPVLRGQRPAARPVPRWSGPGSDGARRGAAGRVLPRRSGGDRPRLADPRLRRDRRRPGRRHNALFQIPVSHDAAKALIAFWRRRGADGTLVHDFTDADLDTRFLGDLYQDLSEDARKRYALLQTSDFVEEFILDLTLTPAIDEFGYDVVRMIDPACGSGHFVLGAFHRLLAQWAEHAPNREPFERVRLALQAVHGVDLNPFAVAIARFRLMVAALRAAGFTTLANTTGYTFPLNIAIGDSLLKQTQQDMFTADLTDVADFSYTTEDLADFPGILKEGTYHAVVGNSPYITVNDKKLNAHYRRMYDACKGAYALSVPFAQRLFRASQRGGQ</sequence>
<dbReference type="InterPro" id="IPR029063">
    <property type="entry name" value="SAM-dependent_MTases_sf"/>
</dbReference>
<dbReference type="GO" id="GO:0032259">
    <property type="term" value="P:methylation"/>
    <property type="evidence" value="ECO:0007669"/>
    <property type="project" value="UniProtKB-KW"/>
</dbReference>
<dbReference type="PANTHER" id="PTHR33841">
    <property type="entry name" value="DNA METHYLTRANSFERASE YEEA-RELATED"/>
    <property type="match status" value="1"/>
</dbReference>
<feature type="compositionally biased region" description="Basic and acidic residues" evidence="6">
    <location>
        <begin position="60"/>
        <end position="72"/>
    </location>
</feature>
<comment type="caution">
    <text evidence="8">The sequence shown here is derived from an EMBL/GenBank/DDBJ whole genome shotgun (WGS) entry which is preliminary data.</text>
</comment>
<dbReference type="AlphaFoldDB" id="A0A4S5CYZ5"/>